<sequence length="726" mass="74569">MHMKHALYLLVAVLLLGACRRDDKNKVDATLRVNSFLPGSGNPGTVVTIHGTGFRGNFPDNNVTFNGKGARIMDATDTTLIVAAPDSGSTGPIAVTVAGKTVTGETYTYQALSVHAISPSNGPAGTTVTITGAGFTGTAGPAVVTVNGQKAIVTNANDTTLVITVPAGAGSGALTVDVNGQHASGPQFTSQLISKIKPVTGGPGTTITLTGEGFSTHAGDNVVAINGITSKVVSATATSLVITAGSDVQTGPVSVTINGQKTSGPVFTKVPVPVVSQIAPMSGPVGSKLTITGNNFSALTDEDAITVNGVPATLLSASGQQLQVTVPAGTTSGAVKVVVNGQSVTGPVFTVQSLGIISLLPDNGLAGAVVTVKGTGFDPNPANNQLTLNGIPVPISAATDSTLTVTMPNGTATGNMQLSTGSLHAQSPLFRHAGVKTFFADPTITGYTGLAIDSKGNVYYASNFVIYKVPPDGSGKTIFAGSETEQGNTNGNGTTARFSYIFGITADAQDNIYVADNNNAIRKITPDGTVVPYLNNMSNTAKSLSMDDRNNVCFGTDYSGTYKIDAKTLAVTQLSFTGVTYPFVVINNIAYYGGTDAAQYYAFDMSIRSRTTLAGNNYDGGWVDGLPGTSRLGNPGSSVYNPASNTIYFLDGGNFAVRSITLPTNNTGSLTGGKLSYQQYKYGYADGGLGDALFNFSQTGPMAIDKNGNIYVLEVNNHAIREIFLQ</sequence>
<dbReference type="OrthoDB" id="670826at2"/>
<proteinExistence type="predicted"/>
<dbReference type="SMART" id="SM00429">
    <property type="entry name" value="IPT"/>
    <property type="match status" value="4"/>
</dbReference>
<organism evidence="3 4">
    <name type="scientific">Chitinophaga parva</name>
    <dbReference type="NCBI Taxonomy" id="2169414"/>
    <lineage>
        <taxon>Bacteria</taxon>
        <taxon>Pseudomonadati</taxon>
        <taxon>Bacteroidota</taxon>
        <taxon>Chitinophagia</taxon>
        <taxon>Chitinophagales</taxon>
        <taxon>Chitinophagaceae</taxon>
        <taxon>Chitinophaga</taxon>
    </lineage>
</organism>
<dbReference type="Pfam" id="PF01833">
    <property type="entry name" value="TIG"/>
    <property type="match status" value="5"/>
</dbReference>
<dbReference type="InterPro" id="IPR002909">
    <property type="entry name" value="IPT_dom"/>
</dbReference>
<feature type="domain" description="IPT/TIG" evidence="2">
    <location>
        <begin position="30"/>
        <end position="110"/>
    </location>
</feature>
<dbReference type="InterPro" id="IPR052387">
    <property type="entry name" value="Fibrocystin"/>
</dbReference>
<dbReference type="SUPFAM" id="SSF81296">
    <property type="entry name" value="E set domains"/>
    <property type="match status" value="5"/>
</dbReference>
<evidence type="ECO:0000259" key="2">
    <source>
        <dbReference type="SMART" id="SM00429"/>
    </source>
</evidence>
<dbReference type="AlphaFoldDB" id="A0A2T7BBS9"/>
<evidence type="ECO:0000313" key="4">
    <source>
        <dbReference type="Proteomes" id="UP000244450"/>
    </source>
</evidence>
<protein>
    <recommendedName>
        <fullName evidence="2">IPT/TIG domain-containing protein</fullName>
    </recommendedName>
</protein>
<keyword evidence="1" id="KW-0732">Signal</keyword>
<dbReference type="PANTHER" id="PTHR46769">
    <property type="entry name" value="POLYCYSTIC KIDNEY AND HEPATIC DISEASE 1 (AUTOSOMAL RECESSIVE)-LIKE 1"/>
    <property type="match status" value="1"/>
</dbReference>
<feature type="domain" description="IPT/TIG" evidence="2">
    <location>
        <begin position="111"/>
        <end position="191"/>
    </location>
</feature>
<accession>A0A2T7BBS9</accession>
<comment type="caution">
    <text evidence="3">The sequence shown here is derived from an EMBL/GenBank/DDBJ whole genome shotgun (WGS) entry which is preliminary data.</text>
</comment>
<dbReference type="InterPro" id="IPR011042">
    <property type="entry name" value="6-blade_b-propeller_TolB-like"/>
</dbReference>
<feature type="domain" description="IPT/TIG" evidence="2">
    <location>
        <begin position="192"/>
        <end position="270"/>
    </location>
</feature>
<dbReference type="EMBL" id="QCYK01000004">
    <property type="protein sequence ID" value="PUZ21840.1"/>
    <property type="molecule type" value="Genomic_DNA"/>
</dbReference>
<name>A0A2T7BBS9_9BACT</name>
<gene>
    <name evidence="3" type="ORF">DCC81_24960</name>
</gene>
<keyword evidence="4" id="KW-1185">Reference proteome</keyword>
<dbReference type="Proteomes" id="UP000244450">
    <property type="component" value="Unassembled WGS sequence"/>
</dbReference>
<feature type="domain" description="IPT/TIG" evidence="2">
    <location>
        <begin position="272"/>
        <end position="352"/>
    </location>
</feature>
<dbReference type="Gene3D" id="2.120.10.30">
    <property type="entry name" value="TolB, C-terminal domain"/>
    <property type="match status" value="2"/>
</dbReference>
<dbReference type="PROSITE" id="PS51257">
    <property type="entry name" value="PROKAR_LIPOPROTEIN"/>
    <property type="match status" value="1"/>
</dbReference>
<dbReference type="SUPFAM" id="SSF63825">
    <property type="entry name" value="YWTD domain"/>
    <property type="match status" value="1"/>
</dbReference>
<evidence type="ECO:0000313" key="3">
    <source>
        <dbReference type="EMBL" id="PUZ21840.1"/>
    </source>
</evidence>
<dbReference type="Gene3D" id="2.60.40.10">
    <property type="entry name" value="Immunoglobulins"/>
    <property type="match status" value="5"/>
</dbReference>
<dbReference type="CDD" id="cd00603">
    <property type="entry name" value="IPT_PCSR"/>
    <property type="match status" value="3"/>
</dbReference>
<dbReference type="InterPro" id="IPR014756">
    <property type="entry name" value="Ig_E-set"/>
</dbReference>
<dbReference type="InterPro" id="IPR013783">
    <property type="entry name" value="Ig-like_fold"/>
</dbReference>
<evidence type="ECO:0000256" key="1">
    <source>
        <dbReference type="ARBA" id="ARBA00022729"/>
    </source>
</evidence>
<reference evidence="3 4" key="1">
    <citation type="submission" date="2018-04" db="EMBL/GenBank/DDBJ databases">
        <title>Chitinophaga fuyangensis sp. nov., isolated from soil in a chemical factory.</title>
        <authorList>
            <person name="Chen K."/>
        </authorList>
    </citation>
    <scope>NUCLEOTIDE SEQUENCE [LARGE SCALE GENOMIC DNA]</scope>
    <source>
        <strain evidence="3 4">LY-1</strain>
    </source>
</reference>
<dbReference type="PANTHER" id="PTHR46769:SF2">
    <property type="entry name" value="FIBROCYSTIN-L ISOFORM 2 PRECURSOR-RELATED"/>
    <property type="match status" value="1"/>
</dbReference>